<evidence type="ECO:0000313" key="2">
    <source>
        <dbReference type="Proteomes" id="UP000281028"/>
    </source>
</evidence>
<evidence type="ECO:0000313" key="1">
    <source>
        <dbReference type="EMBL" id="NSL86250.1"/>
    </source>
</evidence>
<organism evidence="1 2">
    <name type="scientific">Chitinophaga solisilvae</name>
    <dbReference type="NCBI Taxonomy" id="1233460"/>
    <lineage>
        <taxon>Bacteria</taxon>
        <taxon>Pseudomonadati</taxon>
        <taxon>Bacteroidota</taxon>
        <taxon>Chitinophagia</taxon>
        <taxon>Chitinophagales</taxon>
        <taxon>Chitinophagaceae</taxon>
        <taxon>Chitinophaga</taxon>
    </lineage>
</organism>
<keyword evidence="2" id="KW-1185">Reference proteome</keyword>
<protein>
    <submittedName>
        <fullName evidence="1">Uncharacterized protein</fullName>
    </submittedName>
</protein>
<dbReference type="Proteomes" id="UP000281028">
    <property type="component" value="Unassembled WGS sequence"/>
</dbReference>
<dbReference type="EMBL" id="RIAR02000001">
    <property type="protein sequence ID" value="NSL86250.1"/>
    <property type="molecule type" value="Genomic_DNA"/>
</dbReference>
<gene>
    <name evidence="1" type="ORF">ECE50_005385</name>
</gene>
<comment type="caution">
    <text evidence="1">The sequence shown here is derived from an EMBL/GenBank/DDBJ whole genome shotgun (WGS) entry which is preliminary data.</text>
</comment>
<proteinExistence type="predicted"/>
<reference evidence="1" key="1">
    <citation type="submission" date="2020-05" db="EMBL/GenBank/DDBJ databases">
        <title>Chitinophaga laudate sp. nov., isolated from a tropical peat swamp.</title>
        <authorList>
            <person name="Goh C.B.S."/>
            <person name="Lee M.S."/>
            <person name="Parimannan S."/>
            <person name="Pasbakhsh P."/>
            <person name="Yule C.M."/>
            <person name="Rajandas H."/>
            <person name="Loke S."/>
            <person name="Croft L."/>
            <person name="Tan J.B.L."/>
        </authorList>
    </citation>
    <scope>NUCLEOTIDE SEQUENCE</scope>
    <source>
        <strain evidence="1">Mgbs1</strain>
    </source>
</reference>
<accession>A0A9Q5D9N4</accession>
<dbReference type="OrthoDB" id="1488584at2"/>
<dbReference type="AlphaFoldDB" id="A0A9Q5D9N4"/>
<name>A0A9Q5D9N4_9BACT</name>
<sequence length="627" mass="71345">MARRVKQEGVIWFFETITKNAKQYNLIRTFFPNTIALLNGREVYEIPNMGAQWQYALSKDFVTMPSNVFNSDWFKEHFPKASEYKSFISGTCAIADLLNKRYSFRDMVKELYLQDYQKVGNQLHFHDLITLLYAVNTEFFIIDSATNQRMLKYEDYRLMNKDQFSVMISLADMKYGNVFRDILSFNGDAIDINSLQATNKLRTFFGKTEAIISQIDKTRLDFQKKQEKLDNAEEKDWRYSVYNVYSTLNQLFTLFADTTVMSRKVVSAQRALKVTGEVYEIYNLINMKNFSGAVQNTITLLDSLFYGNNTNSYNISKATLNTLAEKTNGKIVTRIDGEIGQYCALLNTIRVSGKAASPKDSTALRKDTALAHHFGAKVNINGSDTTISFRKSSQMAALIFTNDREAIQLIRRLAAFLNDAALAQTDHQLSKVVESYALPPGSYKRKRGNWYSFDINAFAGIYGGYELLAGRRCDNGWVYGLSVPVGLSFSKTFGKKMLEKDTLTSDEILNPGKVKSYGKRVYRRRALTATITASIIDIGAVVSYRMGPSPDSILPQQVKWSQVISPGLSLGLSIPGTPLVGMLGVQYTPMLRNFKDTDEQYNTFRFYLACMMDLPLANLWERRRIVR</sequence>